<sequence length="94" mass="10282">MSRVGLIPCRTKAPVSLLFNISLACSSYPVITCLVCVGDGGHVIVRVILSFSSAPQRKNNYERKTQRYSLECQESPFLVCLCGSIMALAACKMH</sequence>
<dbReference type="EMBL" id="CALQ01000724">
    <property type="protein sequence ID" value="CCM14932.1"/>
    <property type="molecule type" value="Genomic_DNA"/>
</dbReference>
<proteinExistence type="predicted"/>
<dbReference type="PROSITE" id="PS51257">
    <property type="entry name" value="PROKAR_LIPOPROTEIN"/>
    <property type="match status" value="1"/>
</dbReference>
<reference evidence="1" key="1">
    <citation type="submission" date="2012-08" db="EMBL/GenBank/DDBJ databases">
        <title>Comparative genomics of metastatic and non-metastatic Leishmania guyanensis provides insights into polygenic factors involved in Leishmania RNA virus infection.</title>
        <authorList>
            <person name="Smith D."/>
            <person name="Hertz-Fowler C."/>
            <person name="Martin R."/>
            <person name="Dickens N."/>
            <person name="Fasel N."/>
            <person name="Falquet L."/>
            <person name="Beverley S."/>
            <person name="Zangger H."/>
            <person name="Calderon-Copete S."/>
            <person name="Mottram J."/>
            <person name="Xenarios I."/>
        </authorList>
    </citation>
    <scope>NUCLEOTIDE SEQUENCE</scope>
    <source>
        <strain evidence="1">MHOM/BR/75/M4147/SSU:IR2SAT-LUC</strain>
    </source>
</reference>
<protein>
    <submittedName>
        <fullName evidence="1">Uncharacterized protein</fullName>
    </submittedName>
</protein>
<gene>
    <name evidence="1" type="primary">LgM4147LRVhigh.20.00861.00190</name>
    <name evidence="1" type="ORF">BN36_2024320</name>
</gene>
<evidence type="ECO:0000313" key="1">
    <source>
        <dbReference type="EMBL" id="CCM14932.1"/>
    </source>
</evidence>
<dbReference type="AlphaFoldDB" id="A0A1E1IUH6"/>
<organism evidence="1">
    <name type="scientific">Leishmania guyanensis</name>
    <dbReference type="NCBI Taxonomy" id="5670"/>
    <lineage>
        <taxon>Eukaryota</taxon>
        <taxon>Discoba</taxon>
        <taxon>Euglenozoa</taxon>
        <taxon>Kinetoplastea</taxon>
        <taxon>Metakinetoplastina</taxon>
        <taxon>Trypanosomatida</taxon>
        <taxon>Trypanosomatidae</taxon>
        <taxon>Leishmaniinae</taxon>
        <taxon>Leishmania</taxon>
        <taxon>Leishmania guyanensis species complex</taxon>
    </lineage>
</organism>
<accession>A0A1E1IUH6</accession>
<name>A0A1E1IUH6_LEIGU</name>